<organism evidence="1 2">
    <name type="scientific">Trichothecium roseum</name>
    <dbReference type="NCBI Taxonomy" id="47278"/>
    <lineage>
        <taxon>Eukaryota</taxon>
        <taxon>Fungi</taxon>
        <taxon>Dikarya</taxon>
        <taxon>Ascomycota</taxon>
        <taxon>Pezizomycotina</taxon>
        <taxon>Sordariomycetes</taxon>
        <taxon>Hypocreomycetidae</taxon>
        <taxon>Hypocreales</taxon>
        <taxon>Hypocreales incertae sedis</taxon>
        <taxon>Trichothecium</taxon>
    </lineage>
</organism>
<keyword evidence="2" id="KW-1185">Reference proteome</keyword>
<reference evidence="1" key="1">
    <citation type="submission" date="2022-10" db="EMBL/GenBank/DDBJ databases">
        <title>Complete Genome of Trichothecium roseum strain YXFP-22015, a Plant Pathogen Isolated from Citrus.</title>
        <authorList>
            <person name="Wang Y."/>
            <person name="Zhu L."/>
        </authorList>
    </citation>
    <scope>NUCLEOTIDE SEQUENCE</scope>
    <source>
        <strain evidence="1">YXFP-22015</strain>
    </source>
</reference>
<comment type="caution">
    <text evidence="1">The sequence shown here is derived from an EMBL/GenBank/DDBJ whole genome shotgun (WGS) entry which is preliminary data.</text>
</comment>
<accession>A0ACC0VDC6</accession>
<protein>
    <submittedName>
        <fullName evidence="1">Uncharacterized protein</fullName>
    </submittedName>
</protein>
<dbReference type="Proteomes" id="UP001163324">
    <property type="component" value="Chromosome 1"/>
</dbReference>
<proteinExistence type="predicted"/>
<evidence type="ECO:0000313" key="2">
    <source>
        <dbReference type="Proteomes" id="UP001163324"/>
    </source>
</evidence>
<evidence type="ECO:0000313" key="1">
    <source>
        <dbReference type="EMBL" id="KAI9903892.1"/>
    </source>
</evidence>
<gene>
    <name evidence="1" type="ORF">N3K66_000421</name>
</gene>
<name>A0ACC0VDC6_9HYPO</name>
<sequence length="485" mass="54177">MPKTTSTTPERGRRHNPLDQDLTSNGVLRTKSGKTKKSRQEDEDHYVDSKASKNILRLGRELDDEEDKPKRPQQKPDQFGYDSRFDDEEAEIEAQIYGEANGDDAWGDEDEVVEEIEVDPEDLETYKKFLPEDDDDLLKHGWDRRPTGEEEGETVNLADLILAKIAAHEAMESGNNIGGPPDEDYELPPKVVEAYTKIGQILSRYKSGPLPKPFKVLPSIPGWEQIVMECCVPEKWTPNACYQATRIFAASKPQTCQRFLDLVILPKVKEDIYENKKLNVHLFNALKKSLYKPGAFFKGFLFPLARDGCTLREAHIIQAVLTRVSIPVLHSAAALKGLCDIAAQEASMGSEGGGAVNIFIKALLEKKYALPYQVIDALVFHFLRFRSVDPASVQAGDAMTGIKEGDAKTKLPVIWHQSLLAFAQRYKGDVTEDQREALLDLLLTHGHSKIGPEVRRELLAGRGRGIPMEPQAMALDGDDTMIIDA</sequence>
<dbReference type="EMBL" id="CM047940">
    <property type="protein sequence ID" value="KAI9903892.1"/>
    <property type="molecule type" value="Genomic_DNA"/>
</dbReference>